<dbReference type="AlphaFoldDB" id="A0A1E3XGM8"/>
<dbReference type="Proteomes" id="UP000094056">
    <property type="component" value="Unassembled WGS sequence"/>
</dbReference>
<name>A0A1E3XGM8_9BACT</name>
<sequence length="61" mass="7225">MLTTKCFLKLNRYYKKSLKKLKEDIVNDIKTIGLDGISKNAHDYWSRFESLCRIIDKGDTR</sequence>
<reference evidence="1 2" key="1">
    <citation type="submission" date="2016-07" db="EMBL/GenBank/DDBJ databases">
        <title>Draft genome of Scalindua rubra, obtained from a brine-seawater interface in the Red Sea, sheds light on salt adaptation in anammox bacteria.</title>
        <authorList>
            <person name="Speth D.R."/>
            <person name="Lagkouvardos I."/>
            <person name="Wang Y."/>
            <person name="Qian P.-Y."/>
            <person name="Dutilh B.E."/>
            <person name="Jetten M.S."/>
        </authorList>
    </citation>
    <scope>NUCLEOTIDE SEQUENCE [LARGE SCALE GENOMIC DNA]</scope>
    <source>
        <strain evidence="1">BSI-1</strain>
    </source>
</reference>
<comment type="caution">
    <text evidence="1">The sequence shown here is derived from an EMBL/GenBank/DDBJ whole genome shotgun (WGS) entry which is preliminary data.</text>
</comment>
<evidence type="ECO:0000313" key="2">
    <source>
        <dbReference type="Proteomes" id="UP000094056"/>
    </source>
</evidence>
<organism evidence="1 2">
    <name type="scientific">Candidatus Scalindua rubra</name>
    <dbReference type="NCBI Taxonomy" id="1872076"/>
    <lineage>
        <taxon>Bacteria</taxon>
        <taxon>Pseudomonadati</taxon>
        <taxon>Planctomycetota</taxon>
        <taxon>Candidatus Brocadiia</taxon>
        <taxon>Candidatus Brocadiales</taxon>
        <taxon>Candidatus Scalinduaceae</taxon>
        <taxon>Candidatus Scalindua</taxon>
    </lineage>
</organism>
<dbReference type="EMBL" id="MAYW01000001">
    <property type="protein sequence ID" value="ODS34768.1"/>
    <property type="molecule type" value="Genomic_DNA"/>
</dbReference>
<proteinExistence type="predicted"/>
<accession>A0A1E3XGM8</accession>
<evidence type="ECO:0000313" key="1">
    <source>
        <dbReference type="EMBL" id="ODS34768.1"/>
    </source>
</evidence>
<gene>
    <name evidence="1" type="ORF">SCARUB_00028</name>
</gene>
<protein>
    <submittedName>
        <fullName evidence="1">Uncharacterized protein</fullName>
    </submittedName>
</protein>